<gene>
    <name evidence="1" type="ORF">EV182_000698</name>
</gene>
<dbReference type="Proteomes" id="UP001145114">
    <property type="component" value="Unassembled WGS sequence"/>
</dbReference>
<name>A0ACC1HP60_9FUNG</name>
<reference evidence="1" key="1">
    <citation type="submission" date="2022-06" db="EMBL/GenBank/DDBJ databases">
        <title>Phylogenomic reconstructions and comparative analyses of Kickxellomycotina fungi.</title>
        <authorList>
            <person name="Reynolds N.K."/>
            <person name="Stajich J.E."/>
            <person name="Barry K."/>
            <person name="Grigoriev I.V."/>
            <person name="Crous P."/>
            <person name="Smith M.E."/>
        </authorList>
    </citation>
    <scope>NUCLEOTIDE SEQUENCE</scope>
    <source>
        <strain evidence="1">RSA 2271</strain>
    </source>
</reference>
<sequence>MTVGQPSPSECRADPPDIAEVLPEAEPQNTEIEIPPPIVPVGKPEEKKLITVYQHIIPTVGALVTFSMLGTLIRVQLNDLLSYPAAPIPALLWSQMVGCFIMGVATKLKGPLTYYGSPALFVGISTGLCGSITTFSSWQAEIFAEFYNTGRNPHNWFKNLLGGVSVIAVTLSVAIGADQFGRHLGTLAVQVMSARLRTCKRFDDGGDVRNRLLYPHALMDWAMVAAATVGLTAVAVVVGLVPSTRSVGWAILFGPAGAISRWLLSPLNSYVGKSGGLAGTLPAGTFAANWVGSSLLAIWWMLQNGAVVRPPAITCSILSGLADGLCGCLTTVSTFVVELKALPLQNSYWYFVASMVTAQAVWVLMPGIYFKRSGVDYPTCVLHS</sequence>
<proteinExistence type="predicted"/>
<organism evidence="1 2">
    <name type="scientific">Spiromyces aspiralis</name>
    <dbReference type="NCBI Taxonomy" id="68401"/>
    <lineage>
        <taxon>Eukaryota</taxon>
        <taxon>Fungi</taxon>
        <taxon>Fungi incertae sedis</taxon>
        <taxon>Zoopagomycota</taxon>
        <taxon>Kickxellomycotina</taxon>
        <taxon>Kickxellomycetes</taxon>
        <taxon>Kickxellales</taxon>
        <taxon>Kickxellaceae</taxon>
        <taxon>Spiromyces</taxon>
    </lineage>
</organism>
<accession>A0ACC1HP60</accession>
<dbReference type="EMBL" id="JAMZIH010005191">
    <property type="protein sequence ID" value="KAJ1675729.1"/>
    <property type="molecule type" value="Genomic_DNA"/>
</dbReference>
<keyword evidence="2" id="KW-1185">Reference proteome</keyword>
<comment type="caution">
    <text evidence="1">The sequence shown here is derived from an EMBL/GenBank/DDBJ whole genome shotgun (WGS) entry which is preliminary data.</text>
</comment>
<evidence type="ECO:0000313" key="2">
    <source>
        <dbReference type="Proteomes" id="UP001145114"/>
    </source>
</evidence>
<evidence type="ECO:0000313" key="1">
    <source>
        <dbReference type="EMBL" id="KAJ1675729.1"/>
    </source>
</evidence>
<protein>
    <submittedName>
        <fullName evidence="1">Uncharacterized protein</fullName>
    </submittedName>
</protein>